<comment type="function">
    <text evidence="2 4">Binds together with bS18 to 16S ribosomal RNA.</text>
</comment>
<dbReference type="InterPro" id="IPR014717">
    <property type="entry name" value="Transl_elong_EF1B/ribsomal_bS6"/>
</dbReference>
<dbReference type="SUPFAM" id="SSF54995">
    <property type="entry name" value="Ribosomal protein S6"/>
    <property type="match status" value="1"/>
</dbReference>
<dbReference type="CDD" id="cd00473">
    <property type="entry name" value="bS6"/>
    <property type="match status" value="1"/>
</dbReference>
<dbReference type="InterPro" id="IPR000529">
    <property type="entry name" value="Ribosomal_bS6"/>
</dbReference>
<keyword evidence="4" id="KW-0694">RNA-binding</keyword>
<sequence>MAFNYNVYVIISRSLDEEAVDNVVKKISDIINSDGKVENVDNWGKRKFMYPIRKENEGIYLSIKFQSSGSIPKEIERVARITDGILRILIVKE</sequence>
<dbReference type="GO" id="GO:0006412">
    <property type="term" value="P:translation"/>
    <property type="evidence" value="ECO:0007669"/>
    <property type="project" value="UniProtKB-UniRule"/>
</dbReference>
<dbReference type="Pfam" id="PF01250">
    <property type="entry name" value="Ribosomal_S6"/>
    <property type="match status" value="1"/>
</dbReference>
<proteinExistence type="inferred from homology"/>
<dbReference type="GO" id="GO:1990904">
    <property type="term" value="C:ribonucleoprotein complex"/>
    <property type="evidence" value="ECO:0007669"/>
    <property type="project" value="UniProtKB-KW"/>
</dbReference>
<comment type="similarity">
    <text evidence="1 4">Belongs to the bacterial ribosomal protein bS6 family.</text>
</comment>
<dbReference type="InterPro" id="IPR035980">
    <property type="entry name" value="Ribosomal_bS6_sf"/>
</dbReference>
<dbReference type="GO" id="GO:0003735">
    <property type="term" value="F:structural constituent of ribosome"/>
    <property type="evidence" value="ECO:0007669"/>
    <property type="project" value="InterPro"/>
</dbReference>
<organism evidence="5">
    <name type="scientific">Candidatus Improbicoccus pseudotrichonymphae</name>
    <dbReference type="NCBI Taxonomy" id="3033792"/>
    <lineage>
        <taxon>Bacteria</taxon>
        <taxon>Bacillati</taxon>
        <taxon>Bacillota</taxon>
        <taxon>Clostridia</taxon>
        <taxon>Candidatus Improbicoccus</taxon>
    </lineage>
</organism>
<dbReference type="GO" id="GO:0070181">
    <property type="term" value="F:small ribosomal subunit rRNA binding"/>
    <property type="evidence" value="ECO:0007669"/>
    <property type="project" value="TreeGrafter"/>
</dbReference>
<evidence type="ECO:0000256" key="4">
    <source>
        <dbReference type="HAMAP-Rule" id="MF_00360"/>
    </source>
</evidence>
<evidence type="ECO:0000256" key="3">
    <source>
        <dbReference type="ARBA" id="ARBA00035294"/>
    </source>
</evidence>
<name>A0AA48KWY1_9FIRM</name>
<dbReference type="PANTHER" id="PTHR21011:SF1">
    <property type="entry name" value="SMALL RIBOSOMAL SUBUNIT PROTEIN BS6M"/>
    <property type="match status" value="1"/>
</dbReference>
<keyword evidence="4" id="KW-0687">Ribonucleoprotein</keyword>
<dbReference type="InterPro" id="IPR020814">
    <property type="entry name" value="Ribosomal_S6_plastid/chlpt"/>
</dbReference>
<evidence type="ECO:0000256" key="1">
    <source>
        <dbReference type="ARBA" id="ARBA00009512"/>
    </source>
</evidence>
<dbReference type="Proteomes" id="UP001337580">
    <property type="component" value="Chromosome"/>
</dbReference>
<gene>
    <name evidence="4" type="primary">rpsF</name>
    <name evidence="5" type="ORF">CfP315_0344</name>
</gene>
<evidence type="ECO:0000313" key="5">
    <source>
        <dbReference type="EMBL" id="BED91813.1"/>
    </source>
</evidence>
<reference evidence="5" key="1">
    <citation type="journal article" date="2023" name="ISME J.">
        <title>Emergence of putative energy parasites within Clostridia revealed by genome analysis of a novel endosymbiotic clade.</title>
        <authorList>
            <person name="Takahashi K."/>
            <person name="Kuwahara H."/>
            <person name="Horikawa Y."/>
            <person name="Izawa K."/>
            <person name="Kato D."/>
            <person name="Inagaki T."/>
            <person name="Yuki M."/>
            <person name="Ohkuma M."/>
            <person name="Hongoh Y."/>
        </authorList>
    </citation>
    <scope>NUCLEOTIDE SEQUENCE</scope>
    <source>
        <strain evidence="5">CfP3-15</strain>
    </source>
</reference>
<dbReference type="GO" id="GO:0005737">
    <property type="term" value="C:cytoplasm"/>
    <property type="evidence" value="ECO:0007669"/>
    <property type="project" value="UniProtKB-ARBA"/>
</dbReference>
<dbReference type="Gene3D" id="3.30.70.60">
    <property type="match status" value="1"/>
</dbReference>
<evidence type="ECO:0000256" key="2">
    <source>
        <dbReference type="ARBA" id="ARBA00035104"/>
    </source>
</evidence>
<dbReference type="AlphaFoldDB" id="A0AA48KWY1"/>
<accession>A0AA48KWY1</accession>
<keyword evidence="4 5" id="KW-0689">Ribosomal protein</keyword>
<dbReference type="PANTHER" id="PTHR21011">
    <property type="entry name" value="MITOCHONDRIAL 28S RIBOSOMAL PROTEIN S6"/>
    <property type="match status" value="1"/>
</dbReference>
<dbReference type="EMBL" id="AP027924">
    <property type="protein sequence ID" value="BED91813.1"/>
    <property type="molecule type" value="Genomic_DNA"/>
</dbReference>
<keyword evidence="4" id="KW-0699">rRNA-binding</keyword>
<dbReference type="HAMAP" id="MF_00360">
    <property type="entry name" value="Ribosomal_bS6"/>
    <property type="match status" value="1"/>
</dbReference>
<dbReference type="NCBIfam" id="TIGR00166">
    <property type="entry name" value="S6"/>
    <property type="match status" value="1"/>
</dbReference>
<dbReference type="GO" id="GO:0005840">
    <property type="term" value="C:ribosome"/>
    <property type="evidence" value="ECO:0007669"/>
    <property type="project" value="UniProtKB-KW"/>
</dbReference>
<dbReference type="KEGG" id="ips:CfP315_0344"/>
<protein>
    <recommendedName>
        <fullName evidence="3 4">Small ribosomal subunit protein bS6</fullName>
    </recommendedName>
</protein>